<dbReference type="STRING" id="1781255.BH720_06100"/>
<protein>
    <submittedName>
        <fullName evidence="1">Uncharacterized protein</fullName>
    </submittedName>
</protein>
<dbReference type="OrthoDB" id="514667at2"/>
<accession>A0A1E5QP52</accession>
<organism evidence="1">
    <name type="scientific">Desertifilum tharense IPPAS B-1220</name>
    <dbReference type="NCBI Taxonomy" id="1781255"/>
    <lineage>
        <taxon>Bacteria</taxon>
        <taxon>Bacillati</taxon>
        <taxon>Cyanobacteriota</taxon>
        <taxon>Cyanophyceae</taxon>
        <taxon>Desertifilales</taxon>
        <taxon>Desertifilaceae</taxon>
        <taxon>Desertifilum</taxon>
    </lineage>
</organism>
<sequence>MLHLLCFTVTWIAILGFLWSTFVSFKKGVTHVKTLHQIPCARCQFFTGSYYLKCTIHPQIALTEEALSCTDYCERCDRNSYSSARSH</sequence>
<dbReference type="AlphaFoldDB" id="A0A1E5QP52"/>
<proteinExistence type="predicted"/>
<reference evidence="1" key="1">
    <citation type="submission" date="2016-09" db="EMBL/GenBank/DDBJ databases">
        <title>Draft genome of thermotolerant cyanobacterium Desertifilum sp. strain IPPAS B-1220.</title>
        <authorList>
            <person name="Sinetova M.A."/>
            <person name="Bolakhan K."/>
            <person name="Zayadan B.K."/>
            <person name="Mironov K.S."/>
            <person name="Ustinova V."/>
            <person name="Kupriyanova E.V."/>
            <person name="Sidorov R.A."/>
            <person name="Skrypnik A.N."/>
            <person name="Gogoleva N.E."/>
            <person name="Gogolev Y.V."/>
            <person name="Los D.A."/>
        </authorList>
    </citation>
    <scope>NUCLEOTIDE SEQUENCE [LARGE SCALE GENOMIC DNA]</scope>
    <source>
        <strain evidence="1">IPPAS B-1220</strain>
    </source>
</reference>
<name>A0A1E5QP52_9CYAN</name>
<dbReference type="EMBL" id="MJGC01000041">
    <property type="protein sequence ID" value="OEJ76123.1"/>
    <property type="molecule type" value="Genomic_DNA"/>
</dbReference>
<comment type="caution">
    <text evidence="1">The sequence shown here is derived from an EMBL/GenBank/DDBJ whole genome shotgun (WGS) entry which is preliminary data.</text>
</comment>
<gene>
    <name evidence="1" type="ORF">BH720_06100</name>
</gene>
<dbReference type="RefSeq" id="WP_069966282.1">
    <property type="nucleotide sequence ID" value="NZ_CM124774.1"/>
</dbReference>
<evidence type="ECO:0000313" key="1">
    <source>
        <dbReference type="EMBL" id="OEJ76123.1"/>
    </source>
</evidence>